<dbReference type="Gene3D" id="3.40.50.300">
    <property type="entry name" value="P-loop containing nucleotide triphosphate hydrolases"/>
    <property type="match status" value="1"/>
</dbReference>
<dbReference type="RefSeq" id="WP_204661600.1">
    <property type="nucleotide sequence ID" value="NZ_JAFBDT010000002.1"/>
</dbReference>
<name>A0ABS2MN78_9FIRM</name>
<dbReference type="EMBL" id="JAFBDT010000002">
    <property type="protein sequence ID" value="MBM7560846.1"/>
    <property type="molecule type" value="Genomic_DNA"/>
</dbReference>
<gene>
    <name evidence="1" type="ORF">JOC49_000360</name>
</gene>
<dbReference type="SUPFAM" id="SSF52540">
    <property type="entry name" value="P-loop containing nucleoside triphosphate hydrolases"/>
    <property type="match status" value="1"/>
</dbReference>
<evidence type="ECO:0008006" key="3">
    <source>
        <dbReference type="Google" id="ProtNLM"/>
    </source>
</evidence>
<evidence type="ECO:0000313" key="1">
    <source>
        <dbReference type="EMBL" id="MBM7560846.1"/>
    </source>
</evidence>
<reference evidence="1 2" key="1">
    <citation type="submission" date="2021-01" db="EMBL/GenBank/DDBJ databases">
        <title>Genomic Encyclopedia of Type Strains, Phase IV (KMG-IV): sequencing the most valuable type-strain genomes for metagenomic binning, comparative biology and taxonomic classification.</title>
        <authorList>
            <person name="Goeker M."/>
        </authorList>
    </citation>
    <scope>NUCLEOTIDE SEQUENCE [LARGE SCALE GENOMIC DNA]</scope>
    <source>
        <strain evidence="1 2">DSM 24436</strain>
    </source>
</reference>
<protein>
    <recommendedName>
        <fullName evidence="3">Adenosylcobinamide kinase</fullName>
    </recommendedName>
</protein>
<accession>A0ABS2MN78</accession>
<dbReference type="InterPro" id="IPR003203">
    <property type="entry name" value="CobU/CobP"/>
</dbReference>
<comment type="caution">
    <text evidence="1">The sequence shown here is derived from an EMBL/GenBank/DDBJ whole genome shotgun (WGS) entry which is preliminary data.</text>
</comment>
<dbReference type="Pfam" id="PF02283">
    <property type="entry name" value="CobU"/>
    <property type="match status" value="1"/>
</dbReference>
<dbReference type="InterPro" id="IPR027417">
    <property type="entry name" value="P-loop_NTPase"/>
</dbReference>
<proteinExistence type="predicted"/>
<evidence type="ECO:0000313" key="2">
    <source>
        <dbReference type="Proteomes" id="UP000767854"/>
    </source>
</evidence>
<sequence>MITFVFGGLYQGQEEYMETLYKPYPRLETVRSLKVGERGLIFPAEVLAKDLPLDKLGEILASNKGDLVIVGRDIGAGVVPIDPEERAYRDHVGRCYQLISSVSDRVVRVSMGISEVLK</sequence>
<keyword evidence="2" id="KW-1185">Reference proteome</keyword>
<dbReference type="Proteomes" id="UP000767854">
    <property type="component" value="Unassembled WGS sequence"/>
</dbReference>
<organism evidence="1 2">
    <name type="scientific">Fusibacter tunisiensis</name>
    <dbReference type="NCBI Taxonomy" id="1008308"/>
    <lineage>
        <taxon>Bacteria</taxon>
        <taxon>Bacillati</taxon>
        <taxon>Bacillota</taxon>
        <taxon>Clostridia</taxon>
        <taxon>Eubacteriales</taxon>
        <taxon>Eubacteriales Family XII. Incertae Sedis</taxon>
        <taxon>Fusibacter</taxon>
    </lineage>
</organism>